<evidence type="ECO:0000313" key="2">
    <source>
        <dbReference type="Proteomes" id="UP000266942"/>
    </source>
</evidence>
<dbReference type="EMBL" id="MH880817">
    <property type="protein sequence ID" value="AYJ73367.1"/>
    <property type="molecule type" value="Genomic_DNA"/>
</dbReference>
<protein>
    <submittedName>
        <fullName evidence="1">Uncharacterized protein</fullName>
    </submittedName>
</protein>
<gene>
    <name evidence="1" type="ORF">EFV12PHI1_128</name>
</gene>
<evidence type="ECO:0000313" key="1">
    <source>
        <dbReference type="EMBL" id="AYJ73367.1"/>
    </source>
</evidence>
<keyword evidence="2" id="KW-1185">Reference proteome</keyword>
<name>A0A3B8DXF9_9CAUD</name>
<proteinExistence type="predicted"/>
<reference evidence="1 2" key="1">
    <citation type="submission" date="2018-09" db="EMBL/GenBank/DDBJ databases">
        <title>Predictable molecular adaptation of coevolving Enterococcus faecium and a widespread lytic phage.</title>
        <authorList>
            <person name="Wandro S."/>
            <person name="Oliver A."/>
            <person name="Gallagher T."/>
            <person name="Weihe C."/>
            <person name="England W."/>
            <person name="Martiny J."/>
            <person name="Whiteson K."/>
        </authorList>
    </citation>
    <scope>NUCLEOTIDE SEQUENCE [LARGE SCALE GENOMIC DNA]</scope>
</reference>
<organism evidence="1 2">
    <name type="scientific">Enterococcus phage EfV12-phi1</name>
    <dbReference type="NCBI Taxonomy" id="2315766"/>
    <lineage>
        <taxon>Viruses</taxon>
        <taxon>Duplodnaviria</taxon>
        <taxon>Heunggongvirae</taxon>
        <taxon>Uroviricota</taxon>
        <taxon>Caudoviricetes</taxon>
        <taxon>Herelleviridae</taxon>
        <taxon>Brockvirinae</taxon>
        <taxon>Schiekvirus</taxon>
        <taxon>Schiekvirus Gvesp1</taxon>
        <taxon>Schiekvirus EfV12</taxon>
    </lineage>
</organism>
<sequence length="84" mass="9734">MSKKAKVKNYLRENVDFAGFKAEVKNSWLANRPISELRYNGVTSKYFYEKSKEAVKLAGYKHPESDRTWLTVNDVIAELIAETF</sequence>
<dbReference type="Proteomes" id="UP000266942">
    <property type="component" value="Segment"/>
</dbReference>
<accession>A0A3B8DXF9</accession>